<name>A0A1P8F6E6_9CHLR</name>
<protein>
    <submittedName>
        <fullName evidence="4">Permease of the drug/metabolite transporter (DMT) superfamily</fullName>
    </submittedName>
</protein>
<feature type="domain" description="EamA" evidence="3">
    <location>
        <begin position="11"/>
        <end position="143"/>
    </location>
</feature>
<dbReference type="RefSeq" id="WP_225973723.1">
    <property type="nucleotide sequence ID" value="NZ_CP018258.1"/>
</dbReference>
<accession>A0A1P8F6E6</accession>
<dbReference type="GO" id="GO:0016020">
    <property type="term" value="C:membrane"/>
    <property type="evidence" value="ECO:0007669"/>
    <property type="project" value="InterPro"/>
</dbReference>
<evidence type="ECO:0000313" key="5">
    <source>
        <dbReference type="Proteomes" id="UP000185934"/>
    </source>
</evidence>
<dbReference type="Pfam" id="PF00892">
    <property type="entry name" value="EamA"/>
    <property type="match status" value="2"/>
</dbReference>
<feature type="transmembrane region" description="Helical" evidence="2">
    <location>
        <begin position="217"/>
        <end position="238"/>
    </location>
</feature>
<keyword evidence="2" id="KW-0812">Transmembrane</keyword>
<feature type="transmembrane region" description="Helical" evidence="2">
    <location>
        <begin position="12"/>
        <end position="33"/>
    </location>
</feature>
<dbReference type="Proteomes" id="UP000185934">
    <property type="component" value="Chromosome"/>
</dbReference>
<feature type="transmembrane region" description="Helical" evidence="2">
    <location>
        <begin position="39"/>
        <end position="59"/>
    </location>
</feature>
<gene>
    <name evidence="4" type="ORF">Dform_00663</name>
</gene>
<feature type="transmembrane region" description="Helical" evidence="2">
    <location>
        <begin position="156"/>
        <end position="173"/>
    </location>
</feature>
<dbReference type="SUPFAM" id="SSF103481">
    <property type="entry name" value="Multidrug resistance efflux transporter EmrE"/>
    <property type="match status" value="2"/>
</dbReference>
<feature type="transmembrane region" description="Helical" evidence="2">
    <location>
        <begin position="245"/>
        <end position="265"/>
    </location>
</feature>
<feature type="transmembrane region" description="Helical" evidence="2">
    <location>
        <begin position="98"/>
        <end position="119"/>
    </location>
</feature>
<dbReference type="InterPro" id="IPR000620">
    <property type="entry name" value="EamA_dom"/>
</dbReference>
<feature type="transmembrane region" description="Helical" evidence="2">
    <location>
        <begin position="71"/>
        <end position="92"/>
    </location>
</feature>
<dbReference type="PANTHER" id="PTHR12715:SF4">
    <property type="entry name" value="EAMA DOMAIN-CONTAINING PROTEIN"/>
    <property type="match status" value="1"/>
</dbReference>
<feature type="transmembrane region" description="Helical" evidence="2">
    <location>
        <begin position="271"/>
        <end position="291"/>
    </location>
</feature>
<proteinExistence type="inferred from homology"/>
<keyword evidence="2" id="KW-1133">Transmembrane helix</keyword>
<evidence type="ECO:0000313" key="4">
    <source>
        <dbReference type="EMBL" id="APV44018.1"/>
    </source>
</evidence>
<feature type="domain" description="EamA" evidence="3">
    <location>
        <begin position="154"/>
        <end position="288"/>
    </location>
</feature>
<comment type="similarity">
    <text evidence="1">Belongs to the EamA transporter family.</text>
</comment>
<evidence type="ECO:0000256" key="2">
    <source>
        <dbReference type="SAM" id="Phobius"/>
    </source>
</evidence>
<dbReference type="InterPro" id="IPR052756">
    <property type="entry name" value="Alkyne_AA_exporter"/>
</dbReference>
<dbReference type="AlphaFoldDB" id="A0A1P8F6E6"/>
<keyword evidence="5" id="KW-1185">Reference proteome</keyword>
<feature type="transmembrane region" description="Helical" evidence="2">
    <location>
        <begin position="185"/>
        <end position="205"/>
    </location>
</feature>
<reference evidence="5" key="1">
    <citation type="submission" date="2016-11" db="EMBL/GenBank/DDBJ databases">
        <title>Dehalogenimonas formicexedens sp. nov., a chlorinated alkane respiring bacterium isolated from contaminated groundwater.</title>
        <authorList>
            <person name="Key T.A."/>
            <person name="Bowman K.S."/>
            <person name="Lee I."/>
            <person name="Chun J."/>
            <person name="Albuquerque L."/>
            <person name="da Costa M.S."/>
            <person name="Rainey F.A."/>
            <person name="Moe W.M."/>
        </authorList>
    </citation>
    <scope>NUCLEOTIDE SEQUENCE [LARGE SCALE GENOMIC DNA]</scope>
    <source>
        <strain evidence="5">NSZ-14</strain>
    </source>
</reference>
<feature type="transmembrane region" description="Helical" evidence="2">
    <location>
        <begin position="126"/>
        <end position="144"/>
    </location>
</feature>
<organism evidence="4 5">
    <name type="scientific">Dehalogenimonas formicexedens</name>
    <dbReference type="NCBI Taxonomy" id="1839801"/>
    <lineage>
        <taxon>Bacteria</taxon>
        <taxon>Bacillati</taxon>
        <taxon>Chloroflexota</taxon>
        <taxon>Dehalococcoidia</taxon>
        <taxon>Dehalococcoidales</taxon>
        <taxon>Dehalococcoidaceae</taxon>
        <taxon>Dehalogenimonas</taxon>
    </lineage>
</organism>
<dbReference type="PANTHER" id="PTHR12715">
    <property type="entry name" value="TRANSPORTER, DRUG/METABOLITE EXPORTER FAMILY"/>
    <property type="match status" value="1"/>
</dbReference>
<sequence>MKLSTGVDKRALLAIGIVTVLWASSFAGIRAGLQAFTPGALVLFRFLVASATLLVWVLLRQRIRLPKKADLPWIVLGGVIGITAYHISLAYGELTVTAASASFIIGAVPIFTAILATLTLKERLGLRQWLGIGASFGGIGLISLGESGHLRFESGALIILAAAVFTSIYFIIQKRLLKSYTPLEITCYAFWAGTIGMLVFLPDLISELPRAPVGPTLAVVYLGVFPAAIAYVVWNFVFSRTTASIATSFMYLNPIVATIIAWFWLGEVPSALAGIGGLIALSGVIVTSRSVR</sequence>
<evidence type="ECO:0000259" key="3">
    <source>
        <dbReference type="Pfam" id="PF00892"/>
    </source>
</evidence>
<dbReference type="KEGG" id="dfo:Dform_00663"/>
<dbReference type="InterPro" id="IPR037185">
    <property type="entry name" value="EmrE-like"/>
</dbReference>
<keyword evidence="2" id="KW-0472">Membrane</keyword>
<dbReference type="EMBL" id="CP018258">
    <property type="protein sequence ID" value="APV44018.1"/>
    <property type="molecule type" value="Genomic_DNA"/>
</dbReference>
<evidence type="ECO:0000256" key="1">
    <source>
        <dbReference type="ARBA" id="ARBA00007362"/>
    </source>
</evidence>
<dbReference type="STRING" id="1839801.Dform_00663"/>